<dbReference type="AlphaFoldDB" id="A0A3S1BWB7"/>
<proteinExistence type="predicted"/>
<dbReference type="EMBL" id="RQTK01000036">
    <property type="protein sequence ID" value="RUS90274.1"/>
    <property type="molecule type" value="Genomic_DNA"/>
</dbReference>
<evidence type="ECO:0000256" key="1">
    <source>
        <dbReference type="SAM" id="MobiDB-lite"/>
    </source>
</evidence>
<feature type="non-terminal residue" evidence="2">
    <location>
        <position position="162"/>
    </location>
</feature>
<comment type="caution">
    <text evidence="2">The sequence shown here is derived from an EMBL/GenBank/DDBJ whole genome shotgun (WGS) entry which is preliminary data.</text>
</comment>
<dbReference type="OrthoDB" id="6147534at2759"/>
<feature type="region of interest" description="Disordered" evidence="1">
    <location>
        <begin position="138"/>
        <end position="162"/>
    </location>
</feature>
<sequence>EREKLERLGESLRAAGQLAHDPTWLDLQRRMAFPPGSLAHLAPPGGLQAVTGAGAPHLSGVYPPVSLPGDLIAREREKLERLGESPKAVQKLTSEGGGFAVERLSQERQAAERDQLRERERLVALSDPVARLAAAAQAQATQHAHTHTHAHSHTHLHLHQQE</sequence>
<name>A0A3S1BWB7_ELYCH</name>
<organism evidence="2 3">
    <name type="scientific">Elysia chlorotica</name>
    <name type="common">Eastern emerald elysia</name>
    <name type="synonym">Sea slug</name>
    <dbReference type="NCBI Taxonomy" id="188477"/>
    <lineage>
        <taxon>Eukaryota</taxon>
        <taxon>Metazoa</taxon>
        <taxon>Spiralia</taxon>
        <taxon>Lophotrochozoa</taxon>
        <taxon>Mollusca</taxon>
        <taxon>Gastropoda</taxon>
        <taxon>Heterobranchia</taxon>
        <taxon>Euthyneura</taxon>
        <taxon>Panpulmonata</taxon>
        <taxon>Sacoglossa</taxon>
        <taxon>Placobranchoidea</taxon>
        <taxon>Plakobranchidae</taxon>
        <taxon>Elysia</taxon>
    </lineage>
</organism>
<dbReference type="STRING" id="188477.A0A3S1BWB7"/>
<dbReference type="Proteomes" id="UP000271974">
    <property type="component" value="Unassembled WGS sequence"/>
</dbReference>
<gene>
    <name evidence="2" type="ORF">EGW08_001963</name>
</gene>
<keyword evidence="3" id="KW-1185">Reference proteome</keyword>
<accession>A0A3S1BWB7</accession>
<evidence type="ECO:0000313" key="2">
    <source>
        <dbReference type="EMBL" id="RUS90274.1"/>
    </source>
</evidence>
<protein>
    <submittedName>
        <fullName evidence="2">Uncharacterized protein</fullName>
    </submittedName>
</protein>
<evidence type="ECO:0000313" key="3">
    <source>
        <dbReference type="Proteomes" id="UP000271974"/>
    </source>
</evidence>
<reference evidence="2 3" key="1">
    <citation type="submission" date="2019-01" db="EMBL/GenBank/DDBJ databases">
        <title>A draft genome assembly of the solar-powered sea slug Elysia chlorotica.</title>
        <authorList>
            <person name="Cai H."/>
            <person name="Li Q."/>
            <person name="Fang X."/>
            <person name="Li J."/>
            <person name="Curtis N.E."/>
            <person name="Altenburger A."/>
            <person name="Shibata T."/>
            <person name="Feng M."/>
            <person name="Maeda T."/>
            <person name="Schwartz J.A."/>
            <person name="Shigenobu S."/>
            <person name="Lundholm N."/>
            <person name="Nishiyama T."/>
            <person name="Yang H."/>
            <person name="Hasebe M."/>
            <person name="Li S."/>
            <person name="Pierce S.K."/>
            <person name="Wang J."/>
        </authorList>
    </citation>
    <scope>NUCLEOTIDE SEQUENCE [LARGE SCALE GENOMIC DNA]</scope>
    <source>
        <strain evidence="2">EC2010</strain>
        <tissue evidence="2">Whole organism of an adult</tissue>
    </source>
</reference>
<feature type="compositionally biased region" description="Basic residues" evidence="1">
    <location>
        <begin position="144"/>
        <end position="162"/>
    </location>
</feature>
<feature type="non-terminal residue" evidence="2">
    <location>
        <position position="1"/>
    </location>
</feature>